<reference evidence="3 4" key="1">
    <citation type="submission" date="2023-04" db="EMBL/GenBank/DDBJ databases">
        <title>A. sendaiensis sub sp. chiapanensis a novel subspecie with specific adaptation in bacterial cell wall isolated from an active volcano.</title>
        <authorList>
            <person name="Alvarez Gutierrez P.E."/>
            <person name="Ortiz Cortes L.Y."/>
        </authorList>
    </citation>
    <scope>NUCLEOTIDE SEQUENCE [LARGE SCALE GENOMIC DNA]</scope>
    <source>
        <strain evidence="3 4">PA2</strain>
    </source>
</reference>
<keyword evidence="1" id="KW-0732">Signal</keyword>
<comment type="caution">
    <text evidence="3">The sequence shown here is derived from an EMBL/GenBank/DDBJ whole genome shotgun (WGS) entry which is preliminary data.</text>
</comment>
<dbReference type="CDD" id="cd12797">
    <property type="entry name" value="M23_peptidase"/>
    <property type="match status" value="1"/>
</dbReference>
<name>A0ABT6XVB2_ALISE</name>
<dbReference type="SUPFAM" id="SSF51261">
    <property type="entry name" value="Duplicated hybrid motif"/>
    <property type="match status" value="1"/>
</dbReference>
<dbReference type="RefSeq" id="WP_283202629.1">
    <property type="nucleotide sequence ID" value="NZ_JASGCB010000003.1"/>
</dbReference>
<evidence type="ECO:0000313" key="4">
    <source>
        <dbReference type="Proteomes" id="UP001529245"/>
    </source>
</evidence>
<organism evidence="3 4">
    <name type="scientific">Alicyclobacillus sendaiensis PA2</name>
    <dbReference type="NCBI Taxonomy" id="3029425"/>
    <lineage>
        <taxon>Bacteria</taxon>
        <taxon>Bacillati</taxon>
        <taxon>Bacillota</taxon>
        <taxon>Bacilli</taxon>
        <taxon>Bacillales</taxon>
        <taxon>Alicyclobacillaceae</taxon>
        <taxon>Alicyclobacillus</taxon>
    </lineage>
</organism>
<protein>
    <submittedName>
        <fullName evidence="3">M23 family metallopeptidase</fullName>
    </submittedName>
</protein>
<dbReference type="EMBL" id="JASGCB010000003">
    <property type="protein sequence ID" value="MDI9259034.1"/>
    <property type="molecule type" value="Genomic_DNA"/>
</dbReference>
<dbReference type="PANTHER" id="PTHR21666:SF289">
    <property type="entry name" value="L-ALA--D-GLU ENDOPEPTIDASE"/>
    <property type="match status" value="1"/>
</dbReference>
<evidence type="ECO:0000259" key="2">
    <source>
        <dbReference type="Pfam" id="PF01551"/>
    </source>
</evidence>
<dbReference type="InterPro" id="IPR011055">
    <property type="entry name" value="Dup_hybrid_motif"/>
</dbReference>
<dbReference type="Proteomes" id="UP001529245">
    <property type="component" value="Unassembled WGS sequence"/>
</dbReference>
<accession>A0ABT6XVB2</accession>
<feature type="domain" description="M23ase beta-sheet core" evidence="2">
    <location>
        <begin position="215"/>
        <end position="313"/>
    </location>
</feature>
<sequence>MRRTHSITRLPRFTCLRKARTYLWVAVLVALPVQVNASERSNAHPQASLLPFYKKYGDLYDVDWAVLAAIDRYAELTKSKDVRERAPYYGYAMDDPAWSGPSNPNPQDVFAPTIALFGGLGQDANGDRLALPFDPEDRIKSLARFIDEEAGEDEDQAVWTLFQDPVAVERVSSFARIFHAFGIDPQGHAFPIDKRYNYTIKHTFGAGRSYGGRRIHEGVDIFASYGTPVLACAYGYVELMGWNRYGGWRIGIRDANNTYYYYAHLSAYAKSLRPGDLVRPGQVIGYVGSTGYGPPGTAGKFPPHLHFGMYKDTGRREWAFNPSAYLLQWQRQPQQVLRAPGRNSSSTS</sequence>
<evidence type="ECO:0000313" key="3">
    <source>
        <dbReference type="EMBL" id="MDI9259034.1"/>
    </source>
</evidence>
<dbReference type="PANTHER" id="PTHR21666">
    <property type="entry name" value="PEPTIDASE-RELATED"/>
    <property type="match status" value="1"/>
</dbReference>
<dbReference type="InterPro" id="IPR050570">
    <property type="entry name" value="Cell_wall_metabolism_enzyme"/>
</dbReference>
<keyword evidence="4" id="KW-1185">Reference proteome</keyword>
<evidence type="ECO:0000256" key="1">
    <source>
        <dbReference type="ARBA" id="ARBA00022729"/>
    </source>
</evidence>
<dbReference type="Gene3D" id="2.70.70.10">
    <property type="entry name" value="Glucose Permease (Domain IIA)"/>
    <property type="match status" value="1"/>
</dbReference>
<proteinExistence type="predicted"/>
<dbReference type="InterPro" id="IPR016047">
    <property type="entry name" value="M23ase_b-sheet_dom"/>
</dbReference>
<gene>
    <name evidence="3" type="ORF">QID03_02445</name>
</gene>
<dbReference type="Pfam" id="PF01551">
    <property type="entry name" value="Peptidase_M23"/>
    <property type="match status" value="1"/>
</dbReference>